<evidence type="ECO:0000313" key="1">
    <source>
        <dbReference type="EMBL" id="MDB6257748.1"/>
    </source>
</evidence>
<comment type="caution">
    <text evidence="1">The sequence shown here is derived from an EMBL/GenBank/DDBJ whole genome shotgun (WGS) entry which is preliminary data.</text>
</comment>
<gene>
    <name evidence="1" type="ORF">ODU72_03510</name>
</gene>
<accession>A0A9X3W3L8</accession>
<proteinExistence type="predicted"/>
<dbReference type="AlphaFoldDB" id="A0A9X3W3L8"/>
<dbReference type="EMBL" id="JAOTGY010000004">
    <property type="protein sequence ID" value="MDB6257748.1"/>
    <property type="molecule type" value="Genomic_DNA"/>
</dbReference>
<evidence type="ECO:0000313" key="2">
    <source>
        <dbReference type="Proteomes" id="UP001141981"/>
    </source>
</evidence>
<dbReference type="Proteomes" id="UP001141981">
    <property type="component" value="Unassembled WGS sequence"/>
</dbReference>
<dbReference type="RefSeq" id="WP_271863921.1">
    <property type="nucleotide sequence ID" value="NZ_JAOTGR010000001.1"/>
</dbReference>
<reference evidence="1" key="2">
    <citation type="submission" date="2022-10" db="EMBL/GenBank/DDBJ databases">
        <authorList>
            <person name="Kostovova I."/>
            <person name="Moravkova M."/>
            <person name="Pechar R."/>
        </authorList>
    </citation>
    <scope>NUCLEOTIDE SEQUENCE</scope>
    <source>
        <strain evidence="1">M490A</strain>
    </source>
</reference>
<reference evidence="1" key="1">
    <citation type="journal article" date="2022" name="Microorganisms">
        <title>Antibiotic Susceptibility, Resistance Gene Determinants and Corresponding Genomic Regions in Lactobacillus amylovorus Isolates Derived from Wild Boars and Domestic Pigs.</title>
        <authorList>
            <person name="Moravkova M."/>
            <person name="Kostovova I."/>
            <person name="Kavanova K."/>
            <person name="Pechar R."/>
            <person name="Stanek S."/>
            <person name="Brychta A."/>
            <person name="Zeman M."/>
            <person name="Kubasova T."/>
        </authorList>
    </citation>
    <scope>NUCLEOTIDE SEQUENCE</scope>
    <source>
        <strain evidence="1">M490A</strain>
    </source>
</reference>
<sequence>MKKSIKYFKPLNVLLLLLVAFTVLAIGLILSSSFHSSSNTSILMLKLNTANDEKTLYRKLLVNGELDKGKKFKVKNEEIVDASDIFIDHVNRKSNSIYLTVKKHVLKDQFKKQVHNPIYDRMIKQVVKEQQHPIFVFTMFKTKNHYYAYLALNAGIDDTGTIYRYSKKDKKMSGIGQTSNDEHVVAIREITR</sequence>
<organism evidence="1 2">
    <name type="scientific">Lactobacillus amylovorus</name>
    <dbReference type="NCBI Taxonomy" id="1604"/>
    <lineage>
        <taxon>Bacteria</taxon>
        <taxon>Bacillati</taxon>
        <taxon>Bacillota</taxon>
        <taxon>Bacilli</taxon>
        <taxon>Lactobacillales</taxon>
        <taxon>Lactobacillaceae</taxon>
        <taxon>Lactobacillus</taxon>
    </lineage>
</organism>
<protein>
    <submittedName>
        <fullName evidence="1">Uncharacterized protein</fullName>
    </submittedName>
</protein>
<name>A0A9X3W3L8_LACAM</name>